<comment type="caution">
    <text evidence="1">The sequence shown here is derived from an EMBL/GenBank/DDBJ whole genome shotgun (WGS) entry which is preliminary data.</text>
</comment>
<organism evidence="1 2">
    <name type="scientific">Microthlaspi erraticum</name>
    <dbReference type="NCBI Taxonomy" id="1685480"/>
    <lineage>
        <taxon>Eukaryota</taxon>
        <taxon>Viridiplantae</taxon>
        <taxon>Streptophyta</taxon>
        <taxon>Embryophyta</taxon>
        <taxon>Tracheophyta</taxon>
        <taxon>Spermatophyta</taxon>
        <taxon>Magnoliopsida</taxon>
        <taxon>eudicotyledons</taxon>
        <taxon>Gunneridae</taxon>
        <taxon>Pentapetalae</taxon>
        <taxon>rosids</taxon>
        <taxon>malvids</taxon>
        <taxon>Brassicales</taxon>
        <taxon>Brassicaceae</taxon>
        <taxon>Coluteocarpeae</taxon>
        <taxon>Microthlaspi</taxon>
    </lineage>
</organism>
<dbReference type="EMBL" id="CACVBM020000888">
    <property type="protein sequence ID" value="CAA7024480.1"/>
    <property type="molecule type" value="Genomic_DNA"/>
</dbReference>
<sequence length="97" mass="11049">MADSAPPLSLQGYKSPNIPVRHIHIHPHLESSFSLNLDSSFTTQPMSSKEILSSAKPLTFKVLHQIEGVFCNEDVVVRLLHFWEARNFKKLQTSFMN</sequence>
<name>A0A6D2I8E0_9BRAS</name>
<dbReference type="AlphaFoldDB" id="A0A6D2I8E0"/>
<dbReference type="Proteomes" id="UP000467841">
    <property type="component" value="Unassembled WGS sequence"/>
</dbReference>
<keyword evidence="2" id="KW-1185">Reference proteome</keyword>
<evidence type="ECO:0000313" key="2">
    <source>
        <dbReference type="Proteomes" id="UP000467841"/>
    </source>
</evidence>
<protein>
    <submittedName>
        <fullName evidence="1">Uncharacterized protein</fullName>
    </submittedName>
</protein>
<reference evidence="1" key="1">
    <citation type="submission" date="2020-01" db="EMBL/GenBank/DDBJ databases">
        <authorList>
            <person name="Mishra B."/>
        </authorList>
    </citation>
    <scope>NUCLEOTIDE SEQUENCE [LARGE SCALE GENOMIC DNA]</scope>
</reference>
<evidence type="ECO:0000313" key="1">
    <source>
        <dbReference type="EMBL" id="CAA7024480.1"/>
    </source>
</evidence>
<gene>
    <name evidence="1" type="ORF">MERR_LOCUS11715</name>
</gene>
<accession>A0A6D2I8E0</accession>
<proteinExistence type="predicted"/>